<dbReference type="PANTHER" id="PTHR11895:SF73">
    <property type="entry name" value="AMIDASE FAMILY PROTEIN"/>
    <property type="match status" value="1"/>
</dbReference>
<dbReference type="OrthoDB" id="9811471at2"/>
<dbReference type="SUPFAM" id="SSF75304">
    <property type="entry name" value="Amidase signature (AS) enzymes"/>
    <property type="match status" value="1"/>
</dbReference>
<gene>
    <name evidence="3" type="ORF">BXY39_3577</name>
</gene>
<proteinExistence type="predicted"/>
<dbReference type="InParanoid" id="A0A3M0BV05"/>
<dbReference type="RefSeq" id="WP_121940367.1">
    <property type="nucleotide sequence ID" value="NZ_REFR01000016.1"/>
</dbReference>
<protein>
    <submittedName>
        <fullName evidence="3">Asp-tRNA(Asn)/Glu-tRNA(Gln) amidotransferase A subunit family amidase</fullName>
    </submittedName>
</protein>
<dbReference type="PROSITE" id="PS51318">
    <property type="entry name" value="TAT"/>
    <property type="match status" value="1"/>
</dbReference>
<feature type="signal peptide" evidence="1">
    <location>
        <begin position="1"/>
        <end position="25"/>
    </location>
</feature>
<keyword evidence="4" id="KW-1185">Reference proteome</keyword>
<feature type="chain" id="PRO_5018011690" evidence="1">
    <location>
        <begin position="26"/>
        <end position="577"/>
    </location>
</feature>
<keyword evidence="3" id="KW-0808">Transferase</keyword>
<dbReference type="InterPro" id="IPR006311">
    <property type="entry name" value="TAT_signal"/>
</dbReference>
<accession>A0A3M0BV05</accession>
<evidence type="ECO:0000313" key="4">
    <source>
        <dbReference type="Proteomes" id="UP000271227"/>
    </source>
</evidence>
<dbReference type="PANTHER" id="PTHR11895">
    <property type="entry name" value="TRANSAMIDASE"/>
    <property type="match status" value="1"/>
</dbReference>
<comment type="caution">
    <text evidence="3">The sequence shown here is derived from an EMBL/GenBank/DDBJ whole genome shotgun (WGS) entry which is preliminary data.</text>
</comment>
<evidence type="ECO:0000313" key="3">
    <source>
        <dbReference type="EMBL" id="RMB01394.1"/>
    </source>
</evidence>
<feature type="domain" description="Amidase" evidence="2">
    <location>
        <begin position="148"/>
        <end position="496"/>
    </location>
</feature>
<dbReference type="GO" id="GO:0050567">
    <property type="term" value="F:glutaminyl-tRNA synthase (glutamine-hydrolyzing) activity"/>
    <property type="evidence" value="ECO:0007669"/>
    <property type="project" value="TreeGrafter"/>
</dbReference>
<sequence>MKTTNVSRRALLKGMAAAGTGAALAGTASAQDADNTAGVQAGDIQCAERLMGVDYTDGERAQMAGELDDYLTRLKARRAAVMLANDDAPALTFTPFLSGSENNPQNDGVRISRISVSDRPGSDVDIAFAPIAKQGHWLRGGLVTSARLTDIYLERIARLNPVLNNFITPMADTARAQAAQADAELAAGNDRGPLHGIPYALKDLADTQGVKTTWGAAPYQDRIPDEDAVIVSRLREAGAVLLGKASLGALAYGDKWFDAVTRNPWAPEEGSSGSSAGSASATAAGMCGFSIGTETLGSIVSPSTRCGVTGLRPTFGRVPRTGTMALCWSLDKFGPICRFTEDTALVLAAINGADAGDASSHSHGFSYNADFDLSALTVGYDPAWFKDATPTDQWALEQVRKSGATLREIALPDLPYQALFTVVEAEAAAAFEDLTLSNRDDMLAWQEARAWPNTFRAARFHSAVELIQIDRFRRRVMAVMDDVYNQVDMLISPNFAGSLLIITNFTGHPSLTLPLGMEERETEALTGVADATSGPARRLPHTITLWGGLLGEGEMLSMGRYLEQRANFSRYRPQVAV</sequence>
<dbReference type="Gene3D" id="3.90.1300.10">
    <property type="entry name" value="Amidase signature (AS) domain"/>
    <property type="match status" value="1"/>
</dbReference>
<dbReference type="EMBL" id="REFR01000016">
    <property type="protein sequence ID" value="RMB01394.1"/>
    <property type="molecule type" value="Genomic_DNA"/>
</dbReference>
<evidence type="ECO:0000256" key="1">
    <source>
        <dbReference type="SAM" id="SignalP"/>
    </source>
</evidence>
<dbReference type="InterPro" id="IPR000120">
    <property type="entry name" value="Amidase"/>
</dbReference>
<dbReference type="Pfam" id="PF01425">
    <property type="entry name" value="Amidase"/>
    <property type="match status" value="1"/>
</dbReference>
<keyword evidence="1" id="KW-0732">Signal</keyword>
<evidence type="ECO:0000259" key="2">
    <source>
        <dbReference type="Pfam" id="PF01425"/>
    </source>
</evidence>
<dbReference type="GO" id="GO:0016740">
    <property type="term" value="F:transferase activity"/>
    <property type="evidence" value="ECO:0007669"/>
    <property type="project" value="UniProtKB-KW"/>
</dbReference>
<dbReference type="InterPro" id="IPR036928">
    <property type="entry name" value="AS_sf"/>
</dbReference>
<dbReference type="InterPro" id="IPR023631">
    <property type="entry name" value="Amidase_dom"/>
</dbReference>
<dbReference type="AlphaFoldDB" id="A0A3M0BV05"/>
<organism evidence="3 4">
    <name type="scientific">Eilatimonas milleporae</name>
    <dbReference type="NCBI Taxonomy" id="911205"/>
    <lineage>
        <taxon>Bacteria</taxon>
        <taxon>Pseudomonadati</taxon>
        <taxon>Pseudomonadota</taxon>
        <taxon>Alphaproteobacteria</taxon>
        <taxon>Kordiimonadales</taxon>
        <taxon>Kordiimonadaceae</taxon>
        <taxon>Eilatimonas</taxon>
    </lineage>
</organism>
<reference evidence="3 4" key="1">
    <citation type="submission" date="2018-10" db="EMBL/GenBank/DDBJ databases">
        <title>Genomic Encyclopedia of Archaeal and Bacterial Type Strains, Phase II (KMG-II): from individual species to whole genera.</title>
        <authorList>
            <person name="Goeker M."/>
        </authorList>
    </citation>
    <scope>NUCLEOTIDE SEQUENCE [LARGE SCALE GENOMIC DNA]</scope>
    <source>
        <strain evidence="3 4">DSM 25217</strain>
    </source>
</reference>
<name>A0A3M0BV05_9PROT</name>
<dbReference type="Proteomes" id="UP000271227">
    <property type="component" value="Unassembled WGS sequence"/>
</dbReference>